<evidence type="ECO:0000313" key="3">
    <source>
        <dbReference type="Proteomes" id="UP000784294"/>
    </source>
</evidence>
<feature type="region of interest" description="Disordered" evidence="1">
    <location>
        <begin position="1"/>
        <end position="23"/>
    </location>
</feature>
<dbReference type="Proteomes" id="UP000784294">
    <property type="component" value="Unassembled WGS sequence"/>
</dbReference>
<dbReference type="AlphaFoldDB" id="A0A448WTT8"/>
<dbReference type="EMBL" id="CAAALY010044894">
    <property type="protein sequence ID" value="VEL20134.1"/>
    <property type="molecule type" value="Genomic_DNA"/>
</dbReference>
<evidence type="ECO:0000256" key="1">
    <source>
        <dbReference type="SAM" id="MobiDB-lite"/>
    </source>
</evidence>
<name>A0A448WTT8_9PLAT</name>
<evidence type="ECO:0000313" key="2">
    <source>
        <dbReference type="EMBL" id="VEL20134.1"/>
    </source>
</evidence>
<comment type="caution">
    <text evidence="2">The sequence shown here is derived from an EMBL/GenBank/DDBJ whole genome shotgun (WGS) entry which is preliminary data.</text>
</comment>
<reference evidence="2" key="1">
    <citation type="submission" date="2018-11" db="EMBL/GenBank/DDBJ databases">
        <authorList>
            <consortium name="Pathogen Informatics"/>
        </authorList>
    </citation>
    <scope>NUCLEOTIDE SEQUENCE</scope>
</reference>
<sequence>MKHSHQTTDLDPVEPPNLTKSSLKISDPIHLSDHNEPYSIPLKSSDQSLNLADSKLVLVSTSPETACQHTETVNQTLGCPPPQLEAISSGQIDADANISKIVSDHTSTVSLVPSCQLPSFSLSCSSSSLSPIAPLEPHLPISLPDNFSPIEDLAKAGDLPDSSNNAFTIGFTASCLPPCSASESAESVPQPVSLIFLLLPVINISCAIFFVSHRPQSYELVLMPSTYFIREQRPFCSFIRKMVQYNGITNTTAI</sequence>
<accession>A0A448WTT8</accession>
<protein>
    <submittedName>
        <fullName evidence="2">Uncharacterized protein</fullName>
    </submittedName>
</protein>
<gene>
    <name evidence="2" type="ORF">PXEA_LOCUS13574</name>
</gene>
<proteinExistence type="predicted"/>
<organism evidence="2 3">
    <name type="scientific">Protopolystoma xenopodis</name>
    <dbReference type="NCBI Taxonomy" id="117903"/>
    <lineage>
        <taxon>Eukaryota</taxon>
        <taxon>Metazoa</taxon>
        <taxon>Spiralia</taxon>
        <taxon>Lophotrochozoa</taxon>
        <taxon>Platyhelminthes</taxon>
        <taxon>Monogenea</taxon>
        <taxon>Polyopisthocotylea</taxon>
        <taxon>Polystomatidea</taxon>
        <taxon>Polystomatidae</taxon>
        <taxon>Protopolystoma</taxon>
    </lineage>
</organism>
<keyword evidence="3" id="KW-1185">Reference proteome</keyword>